<evidence type="ECO:0000313" key="2">
    <source>
        <dbReference type="Proteomes" id="UP000540989"/>
    </source>
</evidence>
<accession>A0A7W7ZH40</accession>
<reference evidence="1 2" key="1">
    <citation type="submission" date="2020-08" db="EMBL/GenBank/DDBJ databases">
        <title>Genomic Encyclopedia of Type Strains, Phase IV (KMG-V): Genome sequencing to study the core and pangenomes of soil and plant-associated prokaryotes.</title>
        <authorList>
            <person name="Whitman W."/>
        </authorList>
    </citation>
    <scope>NUCLEOTIDE SEQUENCE [LARGE SCALE GENOMIC DNA]</scope>
    <source>
        <strain evidence="1 2">M8UP14</strain>
    </source>
</reference>
<dbReference type="AlphaFoldDB" id="A0A7W7ZH40"/>
<dbReference type="RefSeq" id="WP_184221088.1">
    <property type="nucleotide sequence ID" value="NZ_JACHIP010000006.1"/>
</dbReference>
<protein>
    <submittedName>
        <fullName evidence="1">Uncharacterized protein</fullName>
    </submittedName>
</protein>
<evidence type="ECO:0000313" key="1">
    <source>
        <dbReference type="EMBL" id="MBB5059504.1"/>
    </source>
</evidence>
<keyword evidence="2" id="KW-1185">Reference proteome</keyword>
<name>A0A7W7ZH40_9BACT</name>
<organism evidence="1 2">
    <name type="scientific">Granulicella aggregans</name>
    <dbReference type="NCBI Taxonomy" id="474949"/>
    <lineage>
        <taxon>Bacteria</taxon>
        <taxon>Pseudomonadati</taxon>
        <taxon>Acidobacteriota</taxon>
        <taxon>Terriglobia</taxon>
        <taxon>Terriglobales</taxon>
        <taxon>Acidobacteriaceae</taxon>
        <taxon>Granulicella</taxon>
    </lineage>
</organism>
<dbReference type="Proteomes" id="UP000540989">
    <property type="component" value="Unassembled WGS sequence"/>
</dbReference>
<gene>
    <name evidence="1" type="ORF">HDF16_004230</name>
</gene>
<sequence>MKNKTRFPHRRKQDGSDDTMCLACFKTISRNEFDEPKLSASVQEHDHICAFAFPERRANEITFEDGPKRRRSDMDWQMLISREAFLPGE</sequence>
<dbReference type="EMBL" id="JACHIP010000006">
    <property type="protein sequence ID" value="MBB5059504.1"/>
    <property type="molecule type" value="Genomic_DNA"/>
</dbReference>
<proteinExistence type="predicted"/>
<comment type="caution">
    <text evidence="1">The sequence shown here is derived from an EMBL/GenBank/DDBJ whole genome shotgun (WGS) entry which is preliminary data.</text>
</comment>